<keyword evidence="3" id="KW-1185">Reference proteome</keyword>
<dbReference type="OrthoDB" id="10637009at2759"/>
<evidence type="ECO:0000313" key="3">
    <source>
        <dbReference type="Proteomes" id="UP000006039"/>
    </source>
</evidence>
<dbReference type="VEuPathDB" id="FungiDB:GGTG_08850"/>
<reference evidence="1" key="2">
    <citation type="submission" date="2010-07" db="EMBL/GenBank/DDBJ databases">
        <authorList>
            <consortium name="The Broad Institute Genome Sequencing Platform"/>
            <consortium name="Broad Institute Genome Sequencing Center for Infectious Disease"/>
            <person name="Ma L.-J."/>
            <person name="Dead R."/>
            <person name="Young S."/>
            <person name="Zeng Q."/>
            <person name="Koehrsen M."/>
            <person name="Alvarado L."/>
            <person name="Berlin A."/>
            <person name="Chapman S.B."/>
            <person name="Chen Z."/>
            <person name="Freedman E."/>
            <person name="Gellesch M."/>
            <person name="Goldberg J."/>
            <person name="Griggs A."/>
            <person name="Gujja S."/>
            <person name="Heilman E.R."/>
            <person name="Heiman D."/>
            <person name="Hepburn T."/>
            <person name="Howarth C."/>
            <person name="Jen D."/>
            <person name="Larson L."/>
            <person name="Mehta T."/>
            <person name="Neiman D."/>
            <person name="Pearson M."/>
            <person name="Roberts A."/>
            <person name="Saif S."/>
            <person name="Shea T."/>
            <person name="Shenoy N."/>
            <person name="Sisk P."/>
            <person name="Stolte C."/>
            <person name="Sykes S."/>
            <person name="Walk T."/>
            <person name="White J."/>
            <person name="Yandava C."/>
            <person name="Haas B."/>
            <person name="Nusbaum C."/>
            <person name="Birren B."/>
        </authorList>
    </citation>
    <scope>NUCLEOTIDE SEQUENCE</scope>
    <source>
        <strain evidence="1">R3-111a-1</strain>
    </source>
</reference>
<dbReference type="AlphaFoldDB" id="J3P5R0"/>
<protein>
    <submittedName>
        <fullName evidence="1 2">Uncharacterized protein</fullName>
    </submittedName>
</protein>
<dbReference type="eggNOG" id="ENOG502RN7M">
    <property type="taxonomic scope" value="Eukaryota"/>
</dbReference>
<reference evidence="3" key="1">
    <citation type="submission" date="2010-07" db="EMBL/GenBank/DDBJ databases">
        <title>The genome sequence of Gaeumannomyces graminis var. tritici strain R3-111a-1.</title>
        <authorList>
            <consortium name="The Broad Institute Genome Sequencing Platform"/>
            <person name="Ma L.-J."/>
            <person name="Dead R."/>
            <person name="Young S."/>
            <person name="Zeng Q."/>
            <person name="Koehrsen M."/>
            <person name="Alvarado L."/>
            <person name="Berlin A."/>
            <person name="Chapman S.B."/>
            <person name="Chen Z."/>
            <person name="Freedman E."/>
            <person name="Gellesch M."/>
            <person name="Goldberg J."/>
            <person name="Griggs A."/>
            <person name="Gujja S."/>
            <person name="Heilman E.R."/>
            <person name="Heiman D."/>
            <person name="Hepburn T."/>
            <person name="Howarth C."/>
            <person name="Jen D."/>
            <person name="Larson L."/>
            <person name="Mehta T."/>
            <person name="Neiman D."/>
            <person name="Pearson M."/>
            <person name="Roberts A."/>
            <person name="Saif S."/>
            <person name="Shea T."/>
            <person name="Shenoy N."/>
            <person name="Sisk P."/>
            <person name="Stolte C."/>
            <person name="Sykes S."/>
            <person name="Walk T."/>
            <person name="White J."/>
            <person name="Yandava C."/>
            <person name="Haas B."/>
            <person name="Nusbaum C."/>
            <person name="Birren B."/>
        </authorList>
    </citation>
    <scope>NUCLEOTIDE SEQUENCE [LARGE SCALE GENOMIC DNA]</scope>
    <source>
        <strain evidence="3">R3-111a-1</strain>
    </source>
</reference>
<reference evidence="2" key="5">
    <citation type="submission" date="2018-04" db="UniProtKB">
        <authorList>
            <consortium name="EnsemblFungi"/>
        </authorList>
    </citation>
    <scope>IDENTIFICATION</scope>
    <source>
        <strain evidence="2">R3-111a-1</strain>
    </source>
</reference>
<dbReference type="EMBL" id="GL385398">
    <property type="protein sequence ID" value="EJT75012.1"/>
    <property type="molecule type" value="Genomic_DNA"/>
</dbReference>
<evidence type="ECO:0000313" key="2">
    <source>
        <dbReference type="EnsemblFungi" id="EJT75012"/>
    </source>
</evidence>
<name>J3P5R0_GAET3</name>
<reference evidence="1" key="3">
    <citation type="submission" date="2010-09" db="EMBL/GenBank/DDBJ databases">
        <title>Annotation of Gaeumannomyces graminis var. tritici R3-111a-1.</title>
        <authorList>
            <consortium name="The Broad Institute Genome Sequencing Platform"/>
            <person name="Ma L.-J."/>
            <person name="Dead R."/>
            <person name="Young S.K."/>
            <person name="Zeng Q."/>
            <person name="Gargeya S."/>
            <person name="Fitzgerald M."/>
            <person name="Haas B."/>
            <person name="Abouelleil A."/>
            <person name="Alvarado L."/>
            <person name="Arachchi H.M."/>
            <person name="Berlin A."/>
            <person name="Brown A."/>
            <person name="Chapman S.B."/>
            <person name="Chen Z."/>
            <person name="Dunbar C."/>
            <person name="Freedman E."/>
            <person name="Gearin G."/>
            <person name="Gellesch M."/>
            <person name="Goldberg J."/>
            <person name="Griggs A."/>
            <person name="Gujja S."/>
            <person name="Heiman D."/>
            <person name="Howarth C."/>
            <person name="Larson L."/>
            <person name="Lui A."/>
            <person name="MacDonald P.J.P."/>
            <person name="Mehta T."/>
            <person name="Montmayeur A."/>
            <person name="Murphy C."/>
            <person name="Neiman D."/>
            <person name="Pearson M."/>
            <person name="Priest M."/>
            <person name="Roberts A."/>
            <person name="Saif S."/>
            <person name="Shea T."/>
            <person name="Shenoy N."/>
            <person name="Sisk P."/>
            <person name="Stolte C."/>
            <person name="Sykes S."/>
            <person name="Yandava C."/>
            <person name="Wortman J."/>
            <person name="Nusbaum C."/>
            <person name="Birren B."/>
        </authorList>
    </citation>
    <scope>NUCLEOTIDE SEQUENCE</scope>
    <source>
        <strain evidence="1">R3-111a-1</strain>
    </source>
</reference>
<gene>
    <name evidence="2" type="primary">20349308</name>
    <name evidence="1" type="ORF">GGTG_08850</name>
</gene>
<dbReference type="HOGENOM" id="CLU_613999_0_0_1"/>
<organism evidence="1">
    <name type="scientific">Gaeumannomyces tritici (strain R3-111a-1)</name>
    <name type="common">Wheat and barley take-all root rot fungus</name>
    <name type="synonym">Gaeumannomyces graminis var. tritici</name>
    <dbReference type="NCBI Taxonomy" id="644352"/>
    <lineage>
        <taxon>Eukaryota</taxon>
        <taxon>Fungi</taxon>
        <taxon>Dikarya</taxon>
        <taxon>Ascomycota</taxon>
        <taxon>Pezizomycotina</taxon>
        <taxon>Sordariomycetes</taxon>
        <taxon>Sordariomycetidae</taxon>
        <taxon>Magnaporthales</taxon>
        <taxon>Magnaporthaceae</taxon>
        <taxon>Gaeumannomyces</taxon>
    </lineage>
</organism>
<proteinExistence type="predicted"/>
<sequence>MSSVPGREPPLNGLEGQNVLVLVTENPDPCFTPKECKTPRVCETQATLYVIMDKIGRASQQVALRVREVRLGLPILTDTVIKMPVRETPEPEPVLPSIDTVIAPKPAPKAGLSDGLAILHKQRLEQWDRHFAGSSSTSKATPFLDLHRSTTVAGANTLVTIWEACSGASLESLMDACKWDDLEIPAAMGAIIAVDMLTAIIRTQVHAASMRGARPVLARGRDVATGNIYVDVGDPWVPRTNPHGHKMDPNDALPRCALGHWGGDPVELSTPAQRAAAAREDVGRLHGVLLRLHKYGQRRADPRLPGHEDLVEGEPIARAHGEEALWTTVRYHVHACFNRLTDPNERGVVPVLKEAQATLGVLEREALEAVSPTQEAVLDKFRDRMRRPLQQQRPGPLRFYGKGRADKFCEEVLRLEPNTWRVGVVKDGRIKLLPVWSRNLNWRGTI</sequence>
<dbReference type="EnsemblFungi" id="EJT75012">
    <property type="protein sequence ID" value="EJT75012"/>
    <property type="gene ID" value="GGTG_08850"/>
</dbReference>
<dbReference type="RefSeq" id="XP_009224956.1">
    <property type="nucleotide sequence ID" value="XM_009226692.1"/>
</dbReference>
<evidence type="ECO:0000313" key="1">
    <source>
        <dbReference type="EMBL" id="EJT75012.1"/>
    </source>
</evidence>
<dbReference type="Proteomes" id="UP000006039">
    <property type="component" value="Unassembled WGS sequence"/>
</dbReference>
<accession>J3P5R0</accession>
<dbReference type="GeneID" id="20349308"/>
<reference evidence="2" key="4">
    <citation type="journal article" date="2015" name="G3 (Bethesda)">
        <title>Genome sequences of three phytopathogenic species of the Magnaporthaceae family of fungi.</title>
        <authorList>
            <person name="Okagaki L.H."/>
            <person name="Nunes C.C."/>
            <person name="Sailsbery J."/>
            <person name="Clay B."/>
            <person name="Brown D."/>
            <person name="John T."/>
            <person name="Oh Y."/>
            <person name="Young N."/>
            <person name="Fitzgerald M."/>
            <person name="Haas B.J."/>
            <person name="Zeng Q."/>
            <person name="Young S."/>
            <person name="Adiconis X."/>
            <person name="Fan L."/>
            <person name="Levin J.Z."/>
            <person name="Mitchell T.K."/>
            <person name="Okubara P.A."/>
            <person name="Farman M.L."/>
            <person name="Kohn L.M."/>
            <person name="Birren B."/>
            <person name="Ma L.-J."/>
            <person name="Dean R.A."/>
        </authorList>
    </citation>
    <scope>NUCLEOTIDE SEQUENCE</scope>
    <source>
        <strain evidence="2">R3-111a-1</strain>
    </source>
</reference>